<gene>
    <name evidence="2" type="ORF">AW11_03450</name>
</gene>
<sequence>MAWNLLKVPCGGGSAFAGSGYSLLLPSKVDRVSDEICLAGCASFDDLINNNVASSSARKVSSAVGAGGLAAEWQTDAHTGRPVDPGDRGIPDSGPGDGGGTVHHSPRRRPHPDSCSAAFLMRLLATAESRAKTLWWLRFAGSMAGRPSSPPLALMPHTPSLRGGEEPTRQSRGLALRVVDAADDSKTMELDCRVGCASSQ</sequence>
<keyword evidence="3" id="KW-1185">Reference proteome</keyword>
<protein>
    <submittedName>
        <fullName evidence="2">Uncharacterized protein</fullName>
    </submittedName>
</protein>
<reference evidence="2" key="1">
    <citation type="submission" date="2014-02" db="EMBL/GenBank/DDBJ databases">
        <title>Expanding our view of genomic diversity in Candidatus Accumulibacter clades.</title>
        <authorList>
            <person name="Skennerton C.T."/>
            <person name="Barr J.J."/>
            <person name="Slater F.R."/>
            <person name="Bond P.L."/>
            <person name="Tyson G.W."/>
        </authorList>
    </citation>
    <scope>NUCLEOTIDE SEQUENCE [LARGE SCALE GENOMIC DNA]</scope>
</reference>
<name>A0A011R2Z0_ACCRE</name>
<accession>A0A011R2Z0</accession>
<comment type="caution">
    <text evidence="2">The sequence shown here is derived from an EMBL/GenBank/DDBJ whole genome shotgun (WGS) entry which is preliminary data.</text>
</comment>
<feature type="region of interest" description="Disordered" evidence="1">
    <location>
        <begin position="71"/>
        <end position="113"/>
    </location>
</feature>
<feature type="region of interest" description="Disordered" evidence="1">
    <location>
        <begin position="146"/>
        <end position="171"/>
    </location>
</feature>
<evidence type="ECO:0000313" key="3">
    <source>
        <dbReference type="Proteomes" id="UP000022141"/>
    </source>
</evidence>
<evidence type="ECO:0000256" key="1">
    <source>
        <dbReference type="SAM" id="MobiDB-lite"/>
    </source>
</evidence>
<proteinExistence type="predicted"/>
<dbReference type="EMBL" id="JEMY01000054">
    <property type="protein sequence ID" value="EXI85529.1"/>
    <property type="molecule type" value="Genomic_DNA"/>
</dbReference>
<evidence type="ECO:0000313" key="2">
    <source>
        <dbReference type="EMBL" id="EXI85529.1"/>
    </source>
</evidence>
<feature type="compositionally biased region" description="Basic and acidic residues" evidence="1">
    <location>
        <begin position="78"/>
        <end position="90"/>
    </location>
</feature>
<organism evidence="2 3">
    <name type="scientific">Accumulibacter regalis</name>
    <dbReference type="NCBI Taxonomy" id="522306"/>
    <lineage>
        <taxon>Bacteria</taxon>
        <taxon>Pseudomonadati</taxon>
        <taxon>Pseudomonadota</taxon>
        <taxon>Betaproteobacteria</taxon>
        <taxon>Candidatus Accumulibacter</taxon>
    </lineage>
</organism>
<dbReference type="AlphaFoldDB" id="A0A011R2Z0"/>
<dbReference type="Proteomes" id="UP000022141">
    <property type="component" value="Unassembled WGS sequence"/>
</dbReference>